<evidence type="ECO:0000313" key="3">
    <source>
        <dbReference type="Proteomes" id="UP000260644"/>
    </source>
</evidence>
<dbReference type="AlphaFoldDB" id="A0A3E1Y834"/>
<evidence type="ECO:0000259" key="1">
    <source>
        <dbReference type="Pfam" id="PF14410"/>
    </source>
</evidence>
<organism evidence="2 3">
    <name type="scientific">Chitinophaga silvatica</name>
    <dbReference type="NCBI Taxonomy" id="2282649"/>
    <lineage>
        <taxon>Bacteria</taxon>
        <taxon>Pseudomonadati</taxon>
        <taxon>Bacteroidota</taxon>
        <taxon>Chitinophagia</taxon>
        <taxon>Chitinophagales</taxon>
        <taxon>Chitinophagaceae</taxon>
        <taxon>Chitinophaga</taxon>
    </lineage>
</organism>
<dbReference type="Pfam" id="PF14410">
    <property type="entry name" value="GH-E"/>
    <property type="match status" value="1"/>
</dbReference>
<proteinExistence type="predicted"/>
<protein>
    <recommendedName>
        <fullName evidence="1">Toxin YqcG C-terminal domain-containing protein</fullName>
    </recommendedName>
</protein>
<feature type="domain" description="Toxin YqcG C-terminal" evidence="1">
    <location>
        <begin position="4"/>
        <end position="47"/>
    </location>
</feature>
<gene>
    <name evidence="2" type="ORF">DVR12_17665</name>
</gene>
<keyword evidence="3" id="KW-1185">Reference proteome</keyword>
<evidence type="ECO:0000313" key="2">
    <source>
        <dbReference type="EMBL" id="RFS21212.1"/>
    </source>
</evidence>
<accession>A0A3E1Y834</accession>
<name>A0A3E1Y834_9BACT</name>
<sequence length="48" mass="5885">MNNDGKVRDQNKKWIILKWNKNLPRTGQWDMGHKPGQEYKRLFNKLMK</sequence>
<dbReference type="InterPro" id="IPR026835">
    <property type="entry name" value="YqcG_C"/>
</dbReference>
<comment type="caution">
    <text evidence="2">The sequence shown here is derived from an EMBL/GenBank/DDBJ whole genome shotgun (WGS) entry which is preliminary data.</text>
</comment>
<dbReference type="Proteomes" id="UP000260644">
    <property type="component" value="Unassembled WGS sequence"/>
</dbReference>
<dbReference type="EMBL" id="QPMM01000009">
    <property type="protein sequence ID" value="RFS21212.1"/>
    <property type="molecule type" value="Genomic_DNA"/>
</dbReference>
<reference evidence="2 3" key="1">
    <citation type="submission" date="2018-07" db="EMBL/GenBank/DDBJ databases">
        <title>Chitinophaga K2CV101002-2 sp. nov., isolated from a monsoon evergreen broad-leaved forest soil.</title>
        <authorList>
            <person name="Lv Y."/>
        </authorList>
    </citation>
    <scope>NUCLEOTIDE SEQUENCE [LARGE SCALE GENOMIC DNA]</scope>
    <source>
        <strain evidence="2 3">GDMCC 1.1288</strain>
    </source>
</reference>